<accession>A0AA43TWX1</accession>
<dbReference type="EMBL" id="JAPUFD010000013">
    <property type="protein sequence ID" value="MDI1490919.1"/>
    <property type="molecule type" value="Genomic_DNA"/>
</dbReference>
<feature type="region of interest" description="Disordered" evidence="1">
    <location>
        <begin position="1"/>
        <end position="84"/>
    </location>
</feature>
<evidence type="ECO:0000313" key="2">
    <source>
        <dbReference type="EMBL" id="MDI1490919.1"/>
    </source>
</evidence>
<name>A0AA43TWX1_9LECA</name>
<dbReference type="AlphaFoldDB" id="A0AA43TWX1"/>
<comment type="caution">
    <text evidence="2">The sequence shown here is derived from an EMBL/GenBank/DDBJ whole genome shotgun (WGS) entry which is preliminary data.</text>
</comment>
<keyword evidence="3" id="KW-1185">Reference proteome</keyword>
<protein>
    <submittedName>
        <fullName evidence="2">Uncharacterized protein</fullName>
    </submittedName>
</protein>
<organism evidence="2 3">
    <name type="scientific">Ramalina farinacea</name>
    <dbReference type="NCBI Taxonomy" id="258253"/>
    <lineage>
        <taxon>Eukaryota</taxon>
        <taxon>Fungi</taxon>
        <taxon>Dikarya</taxon>
        <taxon>Ascomycota</taxon>
        <taxon>Pezizomycotina</taxon>
        <taxon>Lecanoromycetes</taxon>
        <taxon>OSLEUM clade</taxon>
        <taxon>Lecanoromycetidae</taxon>
        <taxon>Lecanorales</taxon>
        <taxon>Lecanorineae</taxon>
        <taxon>Ramalinaceae</taxon>
        <taxon>Ramalina</taxon>
    </lineage>
</organism>
<evidence type="ECO:0000313" key="3">
    <source>
        <dbReference type="Proteomes" id="UP001161017"/>
    </source>
</evidence>
<proteinExistence type="predicted"/>
<sequence>MGKSSGYADPSKSTYSSSRDTSKSTNYTKSSSGSKSSGGSSKSDAKYGKPEVHHSAGQSEADYTRADGRYFKGSSLSEGYGGKR</sequence>
<feature type="compositionally biased region" description="Low complexity" evidence="1">
    <location>
        <begin position="11"/>
        <end position="42"/>
    </location>
</feature>
<gene>
    <name evidence="2" type="ORF">OHK93_002124</name>
</gene>
<reference evidence="2" key="1">
    <citation type="journal article" date="2023" name="Genome Biol. Evol.">
        <title>First Whole Genome Sequence and Flow Cytometry Genome Size Data for the Lichen-Forming Fungus Ramalina farinacea (Ascomycota).</title>
        <authorList>
            <person name="Llewellyn T."/>
            <person name="Mian S."/>
            <person name="Hill R."/>
            <person name="Leitch I.J."/>
            <person name="Gaya E."/>
        </authorList>
    </citation>
    <scope>NUCLEOTIDE SEQUENCE</scope>
    <source>
        <strain evidence="2">LIQ254RAFAR</strain>
    </source>
</reference>
<evidence type="ECO:0000256" key="1">
    <source>
        <dbReference type="SAM" id="MobiDB-lite"/>
    </source>
</evidence>
<dbReference type="Proteomes" id="UP001161017">
    <property type="component" value="Unassembled WGS sequence"/>
</dbReference>
<feature type="compositionally biased region" description="Basic and acidic residues" evidence="1">
    <location>
        <begin position="43"/>
        <end position="54"/>
    </location>
</feature>